<feature type="region of interest" description="Disordered" evidence="2">
    <location>
        <begin position="74"/>
        <end position="135"/>
    </location>
</feature>
<keyword evidence="1" id="KW-0732">Signal</keyword>
<evidence type="ECO:0000256" key="2">
    <source>
        <dbReference type="SAM" id="MobiDB-lite"/>
    </source>
</evidence>
<sequence length="1799" mass="180118">MSAFNNDNHSGNQAMSAETKAGKALNRTMRTLAASSALNNGSRLVAAALWAAMVAATAATPLILANTNQVKAEDLKGTPGAQGKKGSGRLGGSGGAGNGYGGKGAAGDTTGKGGEGGEPFNGNGGGGGGGGAGAGTAADGGAGTAAGGGAGGAAGAIGGGAGGAGGSVGSDGTGAAANRVGGGGGGGGGAGLFLEEKVTQTTQSGLEISGGKGGDGAGDGLGGGGGGGSGGGAGALVNGQLTNVSGATIRGGAGGAGGAGDGLGGGGGGGDGVAIVGVGSRFENFGTVIGGDGGEGGTADIGANAGAGIRLGHDAYVVNAGVVKAGVSYGADAALHTGAIEIVGDNATLELRVGSDIQGKVNVQSGVKNAVLAIGGADDSTLDVGTGIYAGFSSLTKSGTSKWTLAGETPAITPWRIEDGVLSVATADGLGDVSGTITLAGGTLEGTSSFTLDHDLVVDGTGSGIRVDAGAEITATKAITGATGFTKSGAGKLVFTNEHNVLGGLTVSEGTLAVGNGGIEGLISGNASIANGATLEFNHSNIEVYNDSLSGTGTLKVDSPGGLTLAGDSSAFTGIAQLNGTTTIDGVLGASTVTVGATGELAGIGRIIGNTSIEAGGTLVGVQGTALRIDGNLVTDAGTIINLSLGSASERALFDVGGDLTLKGTMNVSSLGGFGRGLYRVADYAGTLTNAATITTDVTFGTIPAGMNASDLALVATTAHQVSINNDVGATTAFWNGSTLHLGTLNGGSGTWDGNNTNWTNAEGNIANLWDETKFSIFSATGGTVKIDNEYGQVKTTGMQFAVDGYDVTGGALELDNGADAPIIRVGDGTVAGGSITTTIASELQGSHGFTKTDYGTLILTGDNTYSGVTNVENGTLQIGNGGTTGSVAGDIVVGTNDSHEARLVYNRSDDITVDKVISGTGTLVKENSNTLILTGENTYAHGTTIDHGTVQIGNGGTTGSIIGDVDLVNDDSRLVINRSNDLTLDGTFEGKGGLTQSGTGKTTLTNEQFYTGETDITAGELILAGNGSIKESHRVKIESGAVLDVTGANGLNVDVQSLDGKEGSTVRIGDKTLNITDSKDDTYAGIIAGDDGHVNLKKGQKRLTGENTYTGGTGIDEGATLIIGDGGTKGSVQGEIAVAGTLIYDRSDRYTVNELEGKGELELKGGGTAVIDKKQKLNGEYIIDEGNTLALEGDGDISEGKGVTSNGKFDIKDSDLDEIRIAHLRGGENGEVDLGAKTLVITDGDGSEFAGSGINGSGGFIVEKGKQLLSGDNSYTGDTLIKSGAELQLGNDHGREGSITSNVVNEGILSGSGSMNDLHNQGIVSPGTDANFGTLTVKGNYSSDGGKLILHEELADDTTKGDRLVIAGNTSGTTEVTVVNRGGWGDQTVNGVEVISVGGQSDGVFTLNGDYVNYRGEQAVVGGAYAYTLEKGGVNTPDGNYYLRSQMKDYNPGPNPEPKPEYQVGVGVYGGASSALSSLNRGGFASFGSRMKARGAGTGADSGSDQNDDQNDDEILRSKFFWGQVTGGYSFLTPNGNATDSTYGSHDWRLQAGLDGQLMDNASGSLFGSMWLDYTRSNIDVWSRVGNGKVKVNGYGFGGALTWYGENGFYLDGQGKVSWYKSDMESALLNEQIASGVKSFGYALSLEAGQAFALNDRWTLTPQAQLIWSSLNTDDYRDVFNAFVNTPDSQTLTGRIGFAADYATSWIDTDGTTTRLNVGGLANIYQELKSGSNYITVSDIRVASGTIEKTWGEIGATANYSWANDTYSVFGKASVASSLQNFGDNYSVTGNVGFRVKW</sequence>
<feature type="compositionally biased region" description="Gly residues" evidence="2">
    <location>
        <begin position="83"/>
        <end position="135"/>
    </location>
</feature>
<dbReference type="Gene3D" id="2.40.128.130">
    <property type="entry name" value="Autotransporter beta-domain"/>
    <property type="match status" value="1"/>
</dbReference>
<dbReference type="NCBIfam" id="TIGR01414">
    <property type="entry name" value="autotrans_barl"/>
    <property type="match status" value="1"/>
</dbReference>
<evidence type="ECO:0000256" key="1">
    <source>
        <dbReference type="ARBA" id="ARBA00022729"/>
    </source>
</evidence>
<dbReference type="InterPro" id="IPR011050">
    <property type="entry name" value="Pectin_lyase_fold/virulence"/>
</dbReference>
<dbReference type="RefSeq" id="WP_140904857.1">
    <property type="nucleotide sequence ID" value="NZ_JBHTMD010000013.1"/>
</dbReference>
<dbReference type="Gene3D" id="2.160.20.20">
    <property type="match status" value="1"/>
</dbReference>
<feature type="domain" description="Autotransporter" evidence="3">
    <location>
        <begin position="1515"/>
        <end position="1799"/>
    </location>
</feature>
<dbReference type="InterPro" id="IPR043990">
    <property type="entry name" value="AC_1"/>
</dbReference>
<feature type="compositionally biased region" description="Gly residues" evidence="2">
    <location>
        <begin position="208"/>
        <end position="224"/>
    </location>
</feature>
<feature type="region of interest" description="Disordered" evidence="2">
    <location>
        <begin position="199"/>
        <end position="224"/>
    </location>
</feature>
<accession>A0A502BNV0</accession>
<dbReference type="GO" id="GO:0019867">
    <property type="term" value="C:outer membrane"/>
    <property type="evidence" value="ECO:0007669"/>
    <property type="project" value="InterPro"/>
</dbReference>
<dbReference type="SUPFAM" id="SSF51126">
    <property type="entry name" value="Pectin lyase-like"/>
    <property type="match status" value="3"/>
</dbReference>
<proteinExistence type="predicted"/>
<evidence type="ECO:0000313" key="4">
    <source>
        <dbReference type="EMBL" id="TPF75419.1"/>
    </source>
</evidence>
<dbReference type="InterPro" id="IPR012332">
    <property type="entry name" value="Autotransporter_pectin_lyase_C"/>
</dbReference>
<evidence type="ECO:0000313" key="5">
    <source>
        <dbReference type="Proteomes" id="UP000315388"/>
    </source>
</evidence>
<dbReference type="InterPro" id="IPR051551">
    <property type="entry name" value="Autotransporter_adhesion"/>
</dbReference>
<reference evidence="4 5" key="1">
    <citation type="journal article" date="2003" name="Int. J. Syst. Evol. Microbiol.">
        <title>Towards a standardized format for the description of a novel species (of an established genus): Ochrobactrum gallinifaecis sp. nov.</title>
        <authorList>
            <person name="Kampfer P."/>
            <person name="Buczolits S."/>
            <person name="Albrecht A."/>
            <person name="Busse H.J."/>
            <person name="Stackebrandt E."/>
        </authorList>
    </citation>
    <scope>NUCLEOTIDE SEQUENCE [LARGE SCALE GENOMIC DNA]</scope>
    <source>
        <strain evidence="4 5">ISO 196</strain>
    </source>
</reference>
<dbReference type="OrthoDB" id="6053567at2"/>
<dbReference type="CDD" id="cd01344">
    <property type="entry name" value="PL2_Passenger_AT"/>
    <property type="match status" value="1"/>
</dbReference>
<dbReference type="Proteomes" id="UP000315388">
    <property type="component" value="Unassembled WGS sequence"/>
</dbReference>
<dbReference type="SMART" id="SM00869">
    <property type="entry name" value="Autotransporter"/>
    <property type="match status" value="1"/>
</dbReference>
<organism evidence="4 5">
    <name type="scientific">Brucella gallinifaecis</name>
    <dbReference type="NCBI Taxonomy" id="215590"/>
    <lineage>
        <taxon>Bacteria</taxon>
        <taxon>Pseudomonadati</taxon>
        <taxon>Pseudomonadota</taxon>
        <taxon>Alphaproteobacteria</taxon>
        <taxon>Hyphomicrobiales</taxon>
        <taxon>Brucellaceae</taxon>
        <taxon>Brucella/Ochrobactrum group</taxon>
        <taxon>Brucella</taxon>
    </lineage>
</organism>
<evidence type="ECO:0000259" key="3">
    <source>
        <dbReference type="PROSITE" id="PS51208"/>
    </source>
</evidence>
<dbReference type="InterPro" id="IPR006315">
    <property type="entry name" value="OM_autotransptr_brl_dom"/>
</dbReference>
<dbReference type="PANTHER" id="PTHR35037:SF3">
    <property type="entry name" value="C-TERMINAL REGION OF AIDA-LIKE PROTEIN"/>
    <property type="match status" value="1"/>
</dbReference>
<dbReference type="InterPro" id="IPR005546">
    <property type="entry name" value="Autotransporte_beta"/>
</dbReference>
<dbReference type="InterPro" id="IPR013425">
    <property type="entry name" value="Autotrns_rpt"/>
</dbReference>
<dbReference type="NCBIfam" id="TIGR02601">
    <property type="entry name" value="autotrns_rpt"/>
    <property type="match status" value="1"/>
</dbReference>
<comment type="caution">
    <text evidence="4">The sequence shown here is derived from an EMBL/GenBank/DDBJ whole genome shotgun (WGS) entry which is preliminary data.</text>
</comment>
<dbReference type="Pfam" id="PF18883">
    <property type="entry name" value="AC_1"/>
    <property type="match status" value="1"/>
</dbReference>
<dbReference type="PANTHER" id="PTHR35037">
    <property type="entry name" value="C-TERMINAL REGION OF AIDA-LIKE PROTEIN"/>
    <property type="match status" value="1"/>
</dbReference>
<dbReference type="SUPFAM" id="SSF103515">
    <property type="entry name" value="Autotransporter"/>
    <property type="match status" value="1"/>
</dbReference>
<dbReference type="EMBL" id="VEWJ01000005">
    <property type="protein sequence ID" value="TPF75419.1"/>
    <property type="molecule type" value="Genomic_DNA"/>
</dbReference>
<protein>
    <submittedName>
        <fullName evidence="4">Autotransporter outer membrane beta-barrel domain-containing protein</fullName>
    </submittedName>
</protein>
<dbReference type="PROSITE" id="PS51208">
    <property type="entry name" value="AUTOTRANSPORTER"/>
    <property type="match status" value="1"/>
</dbReference>
<keyword evidence="5" id="KW-1185">Reference proteome</keyword>
<gene>
    <name evidence="4" type="ORF">FHY56_09150</name>
</gene>
<dbReference type="InterPro" id="IPR036709">
    <property type="entry name" value="Autotransporte_beta_dom_sf"/>
</dbReference>
<dbReference type="Pfam" id="PF12951">
    <property type="entry name" value="PATR"/>
    <property type="match status" value="6"/>
</dbReference>
<name>A0A502BNV0_9HYPH</name>